<dbReference type="AlphaFoldDB" id="A0A1H6WGY8"/>
<evidence type="ECO:0000313" key="1">
    <source>
        <dbReference type="EMBL" id="SEJ16319.1"/>
    </source>
</evidence>
<accession>A0A1H6WGY8</accession>
<dbReference type="STRING" id="1416801.SAMN05192553_102704"/>
<name>A0A1H6WGY8_9BACT</name>
<evidence type="ECO:0000313" key="2">
    <source>
        <dbReference type="Proteomes" id="UP000199403"/>
    </source>
</evidence>
<organism evidence="1 2">
    <name type="scientific">Cyclobacterium xiamenense</name>
    <dbReference type="NCBI Taxonomy" id="1297121"/>
    <lineage>
        <taxon>Bacteria</taxon>
        <taxon>Pseudomonadati</taxon>
        <taxon>Bacteroidota</taxon>
        <taxon>Cytophagia</taxon>
        <taxon>Cytophagales</taxon>
        <taxon>Cyclobacteriaceae</taxon>
        <taxon>Cyclobacterium</taxon>
    </lineage>
</organism>
<dbReference type="EMBL" id="FNZH01000002">
    <property type="protein sequence ID" value="SEJ16319.1"/>
    <property type="molecule type" value="Genomic_DNA"/>
</dbReference>
<keyword evidence="2" id="KW-1185">Reference proteome</keyword>
<sequence length="98" mass="11842">MTDLYFIQYSYKLLPRNKYHEWIDARFEALDRCLTRNPEKLQKELIEEIKSIRETSFHRCKPVSILTKTYTPEKGILKVEVQELGRLTLYPVKEVRHD</sequence>
<reference evidence="2" key="1">
    <citation type="submission" date="2016-10" db="EMBL/GenBank/DDBJ databases">
        <authorList>
            <person name="Varghese N."/>
            <person name="Submissions S."/>
        </authorList>
    </citation>
    <scope>NUCLEOTIDE SEQUENCE [LARGE SCALE GENOMIC DNA]</scope>
    <source>
        <strain evidence="2">IBRC-M 10761</strain>
    </source>
</reference>
<dbReference type="RefSeq" id="WP_092171983.1">
    <property type="nucleotide sequence ID" value="NZ_FNZH01000002.1"/>
</dbReference>
<protein>
    <submittedName>
        <fullName evidence="1">Uncharacterized protein</fullName>
    </submittedName>
</protein>
<gene>
    <name evidence="1" type="ORF">SAMN05192553_102704</name>
</gene>
<proteinExistence type="predicted"/>
<dbReference type="Proteomes" id="UP000199403">
    <property type="component" value="Unassembled WGS sequence"/>
</dbReference>